<dbReference type="Proteomes" id="UP000299102">
    <property type="component" value="Unassembled WGS sequence"/>
</dbReference>
<comment type="caution">
    <text evidence="2">The sequence shown here is derived from an EMBL/GenBank/DDBJ whole genome shotgun (WGS) entry which is preliminary data.</text>
</comment>
<name>A0A4C1ZNS9_EUMVA</name>
<evidence type="ECO:0000313" key="3">
    <source>
        <dbReference type="Proteomes" id="UP000299102"/>
    </source>
</evidence>
<protein>
    <submittedName>
        <fullName evidence="2">Uncharacterized protein</fullName>
    </submittedName>
</protein>
<dbReference type="GO" id="GO:0005634">
    <property type="term" value="C:nucleus"/>
    <property type="evidence" value="ECO:0007669"/>
    <property type="project" value="UniProtKB-SubCell"/>
</dbReference>
<evidence type="ECO:0000256" key="1">
    <source>
        <dbReference type="ARBA" id="ARBA00004123"/>
    </source>
</evidence>
<evidence type="ECO:0000313" key="2">
    <source>
        <dbReference type="EMBL" id="GBP90136.1"/>
    </source>
</evidence>
<dbReference type="EMBL" id="BGZK01002060">
    <property type="protein sequence ID" value="GBP90136.1"/>
    <property type="molecule type" value="Genomic_DNA"/>
</dbReference>
<dbReference type="InterPro" id="IPR009057">
    <property type="entry name" value="Homeodomain-like_sf"/>
</dbReference>
<gene>
    <name evidence="2" type="ORF">EVAR_68636_1</name>
</gene>
<proteinExistence type="predicted"/>
<keyword evidence="3" id="KW-1185">Reference proteome</keyword>
<comment type="subcellular location">
    <subcellularLocation>
        <location evidence="1">Nucleus</location>
    </subcellularLocation>
</comment>
<organism evidence="2 3">
    <name type="scientific">Eumeta variegata</name>
    <name type="common">Bagworm moth</name>
    <name type="synonym">Eumeta japonica</name>
    <dbReference type="NCBI Taxonomy" id="151549"/>
    <lineage>
        <taxon>Eukaryota</taxon>
        <taxon>Metazoa</taxon>
        <taxon>Ecdysozoa</taxon>
        <taxon>Arthropoda</taxon>
        <taxon>Hexapoda</taxon>
        <taxon>Insecta</taxon>
        <taxon>Pterygota</taxon>
        <taxon>Neoptera</taxon>
        <taxon>Endopterygota</taxon>
        <taxon>Lepidoptera</taxon>
        <taxon>Glossata</taxon>
        <taxon>Ditrysia</taxon>
        <taxon>Tineoidea</taxon>
        <taxon>Psychidae</taxon>
        <taxon>Oiketicinae</taxon>
        <taxon>Eumeta</taxon>
    </lineage>
</organism>
<reference evidence="2 3" key="1">
    <citation type="journal article" date="2019" name="Commun. Biol.">
        <title>The bagworm genome reveals a unique fibroin gene that provides high tensile strength.</title>
        <authorList>
            <person name="Kono N."/>
            <person name="Nakamura H."/>
            <person name="Ohtoshi R."/>
            <person name="Tomita M."/>
            <person name="Numata K."/>
            <person name="Arakawa K."/>
        </authorList>
    </citation>
    <scope>NUCLEOTIDE SEQUENCE [LARGE SCALE GENOMIC DNA]</scope>
</reference>
<dbReference type="AlphaFoldDB" id="A0A4C1ZNS9"/>
<accession>A0A4C1ZNS9</accession>
<dbReference type="OrthoDB" id="7332959at2759"/>
<sequence length="98" mass="11379">MLYKNAAKQGKLSAILDKDKIENALKLLKKKKFTLDGASQHLQIPKTTLRRYYNYAMKEGKEGKNLTVKRVFDDEQDRMLMSYIKEEVILQLSLTLKG</sequence>
<dbReference type="SUPFAM" id="SSF46689">
    <property type="entry name" value="Homeodomain-like"/>
    <property type="match status" value="1"/>
</dbReference>